<dbReference type="InterPro" id="IPR027417">
    <property type="entry name" value="P-loop_NTPase"/>
</dbReference>
<dbReference type="InterPro" id="IPR050100">
    <property type="entry name" value="TRAFAC_GTPase_members"/>
</dbReference>
<dbReference type="PRINTS" id="PR00315">
    <property type="entry name" value="ELONGATNFCT"/>
</dbReference>
<dbReference type="InterPro" id="IPR041757">
    <property type="entry name" value="CysN_GTP-bd"/>
</dbReference>
<evidence type="ECO:0000313" key="9">
    <source>
        <dbReference type="EMBL" id="UGS25875.1"/>
    </source>
</evidence>
<feature type="compositionally biased region" description="Low complexity" evidence="7">
    <location>
        <begin position="18"/>
        <end position="32"/>
    </location>
</feature>
<dbReference type="CDD" id="cd04095">
    <property type="entry name" value="CysN_NoDQ_III"/>
    <property type="match status" value="1"/>
</dbReference>
<keyword evidence="10" id="KW-1185">Reference proteome</keyword>
<dbReference type="NCBIfam" id="TIGR02034">
    <property type="entry name" value="CysN"/>
    <property type="match status" value="1"/>
</dbReference>
<evidence type="ECO:0000313" key="10">
    <source>
        <dbReference type="Proteomes" id="UP001199642"/>
    </source>
</evidence>
<evidence type="ECO:0000256" key="6">
    <source>
        <dbReference type="ARBA" id="ARBA00023134"/>
    </source>
</evidence>
<evidence type="ECO:0000256" key="2">
    <source>
        <dbReference type="ARBA" id="ARBA00022679"/>
    </source>
</evidence>
<reference evidence="9 10" key="1">
    <citation type="submission" date="2023-01" db="EMBL/GenBank/DDBJ databases">
        <title>Characterization of estradiol degrading bacteria Microbacterium sp. MZT7 and reveal degrading genes through genome analysis.</title>
        <authorList>
            <person name="Hao P."/>
            <person name="Gao Y."/>
        </authorList>
    </citation>
    <scope>NUCLEOTIDE SEQUENCE [LARGE SCALE GENOMIC DNA]</scope>
    <source>
        <strain evidence="9 10">MZT7</strain>
    </source>
</reference>
<dbReference type="PROSITE" id="PS51722">
    <property type="entry name" value="G_TR_2"/>
    <property type="match status" value="1"/>
</dbReference>
<name>A0ABY3RSL5_9MICO</name>
<dbReference type="Pfam" id="PF00009">
    <property type="entry name" value="GTP_EFTU"/>
    <property type="match status" value="1"/>
</dbReference>
<dbReference type="SUPFAM" id="SSF52540">
    <property type="entry name" value="P-loop containing nucleoside triphosphate hydrolases"/>
    <property type="match status" value="1"/>
</dbReference>
<dbReference type="InterPro" id="IPR054696">
    <property type="entry name" value="GTP-eEF1A_C"/>
</dbReference>
<sequence length="517" mass="54136">MTTNTPTRLAAERRDDAPAAAPIPAERSDGPGRPAGIGTGGSRPKDGGGRRDGRGRRTADATNATDPTPALGAHPETTLFRFATAGSVDDGKSTLVGRLLHDAKAILADQLEQVTRTTAERGFAHGAVDFALLTDGLRAEREQGITIDVAYRYFATGARGFILADCPGHVQYTRNMVTGAATADAVVVLVDARKGVVEQTRRHLAVVSLLRVPHVLVAVNKIDLTGFDEERFRTVEREVVALAAELGLSRPHVLPVSALEGDNVAEPSDRTPWYGEDGVPGPTLLELLESLPTRAEADAEAGGAPFRLPVQTVIRPQGGLSPLLDDGPETAERYRDFRGFAGRVSSGSLTVGDRVQVFPGGHVTTVAEVLVAGSAAPGAREGQSVVVTLADEVDAARGALIAAHGSVPAGAREAEAEVFVLDDRPIRPGDRLLAKHGTTTVQAVVSEVRSQRDLDTLAATPAAALGVNDIGRVRLRFAAALPVEPYRENREGGALLLIHPVDGATLAAATVVGSDPR</sequence>
<organism evidence="9 10">
    <name type="scientific">Microbacterium resistens</name>
    <dbReference type="NCBI Taxonomy" id="156977"/>
    <lineage>
        <taxon>Bacteria</taxon>
        <taxon>Bacillati</taxon>
        <taxon>Actinomycetota</taxon>
        <taxon>Actinomycetes</taxon>
        <taxon>Micrococcales</taxon>
        <taxon>Microbacteriaceae</taxon>
        <taxon>Microbacterium</taxon>
    </lineage>
</organism>
<dbReference type="RefSeq" id="WP_231819635.1">
    <property type="nucleotide sequence ID" value="NZ_CP082781.1"/>
</dbReference>
<dbReference type="EC" id="2.7.7.4" evidence="1"/>
<dbReference type="Proteomes" id="UP001199642">
    <property type="component" value="Chromosome"/>
</dbReference>
<dbReference type="Pfam" id="PF22594">
    <property type="entry name" value="GTP-eEF1A_C"/>
    <property type="match status" value="1"/>
</dbReference>
<evidence type="ECO:0000256" key="3">
    <source>
        <dbReference type="ARBA" id="ARBA00022695"/>
    </source>
</evidence>
<dbReference type="InterPro" id="IPR044139">
    <property type="entry name" value="CysN_NoDQ_III"/>
</dbReference>
<dbReference type="InterPro" id="IPR009000">
    <property type="entry name" value="Transl_B-barrel_sf"/>
</dbReference>
<dbReference type="InterPro" id="IPR009001">
    <property type="entry name" value="Transl_elong_EF1A/Init_IF2_C"/>
</dbReference>
<evidence type="ECO:0000256" key="5">
    <source>
        <dbReference type="ARBA" id="ARBA00022840"/>
    </source>
</evidence>
<feature type="domain" description="Tr-type G" evidence="8">
    <location>
        <begin position="77"/>
        <end position="296"/>
    </location>
</feature>
<gene>
    <name evidence="9" type="ORF">K8F61_14630</name>
</gene>
<keyword evidence="2" id="KW-0808">Transferase</keyword>
<dbReference type="CDD" id="cd04166">
    <property type="entry name" value="CysN_ATPS"/>
    <property type="match status" value="1"/>
</dbReference>
<evidence type="ECO:0000259" key="8">
    <source>
        <dbReference type="PROSITE" id="PS51722"/>
    </source>
</evidence>
<evidence type="ECO:0000256" key="4">
    <source>
        <dbReference type="ARBA" id="ARBA00022741"/>
    </source>
</evidence>
<feature type="compositionally biased region" description="Low complexity" evidence="7">
    <location>
        <begin position="60"/>
        <end position="70"/>
    </location>
</feature>
<dbReference type="PROSITE" id="PS00301">
    <property type="entry name" value="G_TR_1"/>
    <property type="match status" value="1"/>
</dbReference>
<protein>
    <recommendedName>
        <fullName evidence="1">sulfate adenylyltransferase</fullName>
        <ecNumber evidence="1">2.7.7.4</ecNumber>
    </recommendedName>
</protein>
<dbReference type="Gene3D" id="3.40.50.300">
    <property type="entry name" value="P-loop containing nucleotide triphosphate hydrolases"/>
    <property type="match status" value="1"/>
</dbReference>
<dbReference type="InterPro" id="IPR011779">
    <property type="entry name" value="SO4_adenylTrfase_lsu"/>
</dbReference>
<feature type="compositionally biased region" description="Basic and acidic residues" evidence="7">
    <location>
        <begin position="43"/>
        <end position="59"/>
    </location>
</feature>
<dbReference type="InterPro" id="IPR000795">
    <property type="entry name" value="T_Tr_GTP-bd_dom"/>
</dbReference>
<keyword evidence="4" id="KW-0547">Nucleotide-binding</keyword>
<dbReference type="SUPFAM" id="SSF50447">
    <property type="entry name" value="Translation proteins"/>
    <property type="match status" value="1"/>
</dbReference>
<accession>A0ABY3RSL5</accession>
<dbReference type="Gene3D" id="2.40.30.10">
    <property type="entry name" value="Translation factors"/>
    <property type="match status" value="2"/>
</dbReference>
<evidence type="ECO:0000256" key="1">
    <source>
        <dbReference type="ARBA" id="ARBA00012391"/>
    </source>
</evidence>
<dbReference type="SUPFAM" id="SSF50465">
    <property type="entry name" value="EF-Tu/eEF-1alpha/eIF2-gamma C-terminal domain"/>
    <property type="match status" value="1"/>
</dbReference>
<dbReference type="PANTHER" id="PTHR23115">
    <property type="entry name" value="TRANSLATION FACTOR"/>
    <property type="match status" value="1"/>
</dbReference>
<evidence type="ECO:0000256" key="7">
    <source>
        <dbReference type="SAM" id="MobiDB-lite"/>
    </source>
</evidence>
<feature type="region of interest" description="Disordered" evidence="7">
    <location>
        <begin position="1"/>
        <end position="75"/>
    </location>
</feature>
<dbReference type="InterPro" id="IPR031157">
    <property type="entry name" value="G_TR_CS"/>
</dbReference>
<keyword evidence="3" id="KW-0548">Nucleotidyltransferase</keyword>
<dbReference type="EMBL" id="CP082781">
    <property type="protein sequence ID" value="UGS25875.1"/>
    <property type="molecule type" value="Genomic_DNA"/>
</dbReference>
<keyword evidence="5" id="KW-0067">ATP-binding</keyword>
<keyword evidence="6" id="KW-0342">GTP-binding</keyword>
<proteinExistence type="predicted"/>